<evidence type="ECO:0000256" key="1">
    <source>
        <dbReference type="SAM" id="MobiDB-lite"/>
    </source>
</evidence>
<dbReference type="RefSeq" id="WP_058567699.1">
    <property type="nucleotide sequence ID" value="NZ_LOPW02000003.1"/>
</dbReference>
<dbReference type="OrthoDB" id="292648at2157"/>
<gene>
    <name evidence="2" type="ORF">AUR65_001595</name>
</gene>
<accession>A0A2P4NVJ7</accession>
<feature type="compositionally biased region" description="Basic and acidic residues" evidence="1">
    <location>
        <begin position="36"/>
        <end position="46"/>
    </location>
</feature>
<feature type="region of interest" description="Disordered" evidence="1">
    <location>
        <begin position="36"/>
        <end position="56"/>
    </location>
</feature>
<evidence type="ECO:0000313" key="2">
    <source>
        <dbReference type="EMBL" id="POG57133.1"/>
    </source>
</evidence>
<protein>
    <submittedName>
        <fullName evidence="2">Uncharacterized protein</fullName>
    </submittedName>
</protein>
<dbReference type="AlphaFoldDB" id="A0A2P4NVJ7"/>
<comment type="caution">
    <text evidence="2">The sequence shown here is derived from an EMBL/GenBank/DDBJ whole genome shotgun (WGS) entry which is preliminary data.</text>
</comment>
<organism evidence="2 3">
    <name type="scientific">Haloferax marisrubri</name>
    <dbReference type="NCBI Taxonomy" id="1544719"/>
    <lineage>
        <taxon>Archaea</taxon>
        <taxon>Methanobacteriati</taxon>
        <taxon>Methanobacteriota</taxon>
        <taxon>Stenosarchaea group</taxon>
        <taxon>Halobacteria</taxon>
        <taxon>Halobacteriales</taxon>
        <taxon>Haloferacaceae</taxon>
        <taxon>Haloferax</taxon>
    </lineage>
</organism>
<sequence>MPTTHLSVLGLDVQRVVTPLEAGDIDADRVRLVRDEADPEQGRDPDDCAPGAPRASAHAAKAVAERLAGRGTLDEARLPFTASFEELYAATTDLLREAAADGDVRVNLAGAPPQVAAAFYAARTALVDGGELDRGTVSLLTIPATDRPDLAAIDDLRTLVADVEAASDAFAEFRRIADGSAAAAVARPLRIALSDLRDALAEASGESRSSRPNSRVGRTPGARGARSGGDSPLGAMSSYVGRAREQLADLVESEAPRPDPADTRDPNAVLDALDAWLDDESRLLASVEEDPHELVDRFRTSCEARFGKFEDRATIELFASLDRFEAYLDAYLDARSQLSAAAGPVAERTTELTDRAAAAATSLSELDEAGSATGDSALELDGHALSPLGDLEAAVLSVLATGPPRSRPRTRRAVAAELRERAEHHGIVAGARDEETWSDFDSFCVGVARDSVAGDRFEKRLSNALAPRLDVAVEGLTANGFVTTRERERGRDALEPTDAGRLWASTTDWESFRETVVDDLLRDCVERDDGVADA</sequence>
<feature type="region of interest" description="Disordered" evidence="1">
    <location>
        <begin position="202"/>
        <end position="236"/>
    </location>
</feature>
<name>A0A2P4NVJ7_9EURY</name>
<evidence type="ECO:0000313" key="3">
    <source>
        <dbReference type="Proteomes" id="UP000053621"/>
    </source>
</evidence>
<dbReference type="EMBL" id="LOPW02000003">
    <property type="protein sequence ID" value="POG57133.1"/>
    <property type="molecule type" value="Genomic_DNA"/>
</dbReference>
<reference evidence="2" key="1">
    <citation type="submission" date="2017-08" db="EMBL/GenBank/DDBJ databases">
        <title>Haloferax marisrubri sp. nov., isolated from the Discovery deep brine-seawater interface in the Red Sea.</title>
        <authorList>
            <person name="Zhang G."/>
            <person name="Stingl U."/>
        </authorList>
    </citation>
    <scope>NUCLEOTIDE SEQUENCE [LARGE SCALE GENOMIC DNA]</scope>
    <source>
        <strain evidence="2">SB3</strain>
    </source>
</reference>
<dbReference type="Proteomes" id="UP000053621">
    <property type="component" value="Unassembled WGS sequence"/>
</dbReference>
<keyword evidence="3" id="KW-1185">Reference proteome</keyword>
<proteinExistence type="predicted"/>